<sequence>MTFDGFEDKCKAVFDEIIPKGIGIELNTNRGNSPLPYDNLLRQYRALGGEIITMGSDSHSPRYIGCKFRENAELLRNCGFEYFATFEKMKPVFHKL</sequence>
<dbReference type="InterPro" id="IPR016195">
    <property type="entry name" value="Pol/histidinol_Pase-like"/>
</dbReference>
<evidence type="ECO:0008006" key="2">
    <source>
        <dbReference type="Google" id="ProtNLM"/>
    </source>
</evidence>
<organism evidence="1">
    <name type="scientific">bioreactor metagenome</name>
    <dbReference type="NCBI Taxonomy" id="1076179"/>
    <lineage>
        <taxon>unclassified sequences</taxon>
        <taxon>metagenomes</taxon>
        <taxon>ecological metagenomes</taxon>
    </lineage>
</organism>
<dbReference type="AlphaFoldDB" id="A0A645GY73"/>
<gene>
    <name evidence="1" type="ORF">SDC9_178680</name>
</gene>
<comment type="caution">
    <text evidence="1">The sequence shown here is derived from an EMBL/GenBank/DDBJ whole genome shotgun (WGS) entry which is preliminary data.</text>
</comment>
<protein>
    <recommendedName>
        <fullName evidence="2">Histidinol-phosphatase</fullName>
    </recommendedName>
</protein>
<dbReference type="SUPFAM" id="SSF89550">
    <property type="entry name" value="PHP domain-like"/>
    <property type="match status" value="1"/>
</dbReference>
<reference evidence="1" key="1">
    <citation type="submission" date="2019-08" db="EMBL/GenBank/DDBJ databases">
        <authorList>
            <person name="Kucharzyk K."/>
            <person name="Murdoch R.W."/>
            <person name="Higgins S."/>
            <person name="Loffler F."/>
        </authorList>
    </citation>
    <scope>NUCLEOTIDE SEQUENCE</scope>
</reference>
<name>A0A645GY73_9ZZZZ</name>
<dbReference type="Gene3D" id="3.20.20.140">
    <property type="entry name" value="Metal-dependent hydrolases"/>
    <property type="match status" value="1"/>
</dbReference>
<evidence type="ECO:0000313" key="1">
    <source>
        <dbReference type="EMBL" id="MPN31206.1"/>
    </source>
</evidence>
<proteinExistence type="predicted"/>
<dbReference type="EMBL" id="VSSQ01082659">
    <property type="protein sequence ID" value="MPN31206.1"/>
    <property type="molecule type" value="Genomic_DNA"/>
</dbReference>
<accession>A0A645GY73</accession>